<dbReference type="Proteomes" id="UP000652427">
    <property type="component" value="Unassembled WGS sequence"/>
</dbReference>
<sequence length="142" mass="15236">MAGVYFAFSAFVMQSLDAAGRATGMAAMQSINRIIVRSLFLPLFFASSLACLLLAVFGVMQWGSAGSWQMVIGGTLYLAGMLAVTAAANVPLNNALEATDACGPDAEAMWRRYMLRWLPWNHVRTVSCTVSLVLLVAAIAVR</sequence>
<name>A0ABX2MZY2_9SPHN</name>
<feature type="transmembrane region" description="Helical" evidence="1">
    <location>
        <begin position="34"/>
        <end position="59"/>
    </location>
</feature>
<organism evidence="2 3">
    <name type="scientific">Parasphingorhabdus flavimaris</name>
    <dbReference type="NCBI Taxonomy" id="266812"/>
    <lineage>
        <taxon>Bacteria</taxon>
        <taxon>Pseudomonadati</taxon>
        <taxon>Pseudomonadota</taxon>
        <taxon>Alphaproteobacteria</taxon>
        <taxon>Sphingomonadales</taxon>
        <taxon>Sphingomonadaceae</taxon>
        <taxon>Parasphingorhabdus</taxon>
    </lineage>
</organism>
<keyword evidence="3" id="KW-1185">Reference proteome</keyword>
<gene>
    <name evidence="2" type="ORF">HUO14_03755</name>
</gene>
<comment type="caution">
    <text evidence="2">The sequence shown here is derived from an EMBL/GenBank/DDBJ whole genome shotgun (WGS) entry which is preliminary data.</text>
</comment>
<feature type="transmembrane region" description="Helical" evidence="1">
    <location>
        <begin position="122"/>
        <end position="141"/>
    </location>
</feature>
<protein>
    <submittedName>
        <fullName evidence="2">DUF1772 domain-containing protein</fullName>
    </submittedName>
</protein>
<keyword evidence="1" id="KW-1133">Transmembrane helix</keyword>
<feature type="transmembrane region" description="Helical" evidence="1">
    <location>
        <begin position="71"/>
        <end position="90"/>
    </location>
</feature>
<keyword evidence="1" id="KW-0812">Transmembrane</keyword>
<evidence type="ECO:0000313" key="2">
    <source>
        <dbReference type="EMBL" id="NVD27023.1"/>
    </source>
</evidence>
<dbReference type="EMBL" id="JABWMH010000001">
    <property type="protein sequence ID" value="NVD27023.1"/>
    <property type="molecule type" value="Genomic_DNA"/>
</dbReference>
<reference evidence="2 3" key="1">
    <citation type="submission" date="2020-06" db="EMBL/GenBank/DDBJ databases">
        <authorList>
            <person name="Kim S.-J."/>
            <person name="Park S.-J."/>
        </authorList>
    </citation>
    <scope>NUCLEOTIDE SEQUENCE [LARGE SCALE GENOMIC DNA]</scope>
    <source>
        <strain evidence="2 3">SW-151</strain>
    </source>
</reference>
<dbReference type="Pfam" id="PF08592">
    <property type="entry name" value="Anthrone_oxy"/>
    <property type="match status" value="1"/>
</dbReference>
<dbReference type="InterPro" id="IPR013901">
    <property type="entry name" value="Anthrone_oxy"/>
</dbReference>
<proteinExistence type="predicted"/>
<accession>A0ABX2MZY2</accession>
<evidence type="ECO:0000313" key="3">
    <source>
        <dbReference type="Proteomes" id="UP000652427"/>
    </source>
</evidence>
<evidence type="ECO:0000256" key="1">
    <source>
        <dbReference type="SAM" id="Phobius"/>
    </source>
</evidence>
<keyword evidence="1" id="KW-0472">Membrane</keyword>